<accession>A0ABY4SHY3</accession>
<dbReference type="Gene3D" id="3.40.50.1010">
    <property type="entry name" value="5'-nuclease"/>
    <property type="match status" value="1"/>
</dbReference>
<dbReference type="Gene3D" id="3.30.420.610">
    <property type="entry name" value="LOTUS domain-like"/>
    <property type="match status" value="1"/>
</dbReference>
<name>A0ABY4SHY3_AQUTE</name>
<dbReference type="RefSeq" id="WP_250199128.1">
    <property type="nucleotide sequence ID" value="NZ_CP097636.1"/>
</dbReference>
<gene>
    <name evidence="2" type="ORF">MW290_18265</name>
</gene>
<proteinExistence type="predicted"/>
<sequence>MAIATESVAIYWDFENLHANLMDQAHGQGAYLASRFRPQEEVIHVETIVEYALSLGPIAINRAFANWVSFNRYRQSLLQSAIELIQVFPPGANAKNGADIKLCLDVMEDMGRFPHITTIIVVGGDSDYMPLSYKVKAAGRTLVGIGSRRGTNQHWARSCHDFKFYEALLAPAVTATEAVAEVPAPPLAQVVAAEAPVPEVAVQAAVPLDEMRALLDLAETAAAQRKAARELVGKAIARLAQNRGETWVQKARLRPFIKRIDPTFEESSYGFSTFNEMLGSMGDLVEVRRGEFDHELRLRPSATEPAT</sequence>
<dbReference type="PANTHER" id="PTHR35811:SF1">
    <property type="entry name" value="HTH OST-TYPE DOMAIN-CONTAINING PROTEIN"/>
    <property type="match status" value="1"/>
</dbReference>
<organism evidence="2 3">
    <name type="scientific">Aquincola tertiaricarbonis</name>
    <dbReference type="NCBI Taxonomy" id="391953"/>
    <lineage>
        <taxon>Bacteria</taxon>
        <taxon>Pseudomonadati</taxon>
        <taxon>Pseudomonadota</taxon>
        <taxon>Betaproteobacteria</taxon>
        <taxon>Burkholderiales</taxon>
        <taxon>Sphaerotilaceae</taxon>
        <taxon>Aquincola</taxon>
    </lineage>
</organism>
<dbReference type="PANTHER" id="PTHR35811">
    <property type="entry name" value="SLR1870 PROTEIN"/>
    <property type="match status" value="1"/>
</dbReference>
<dbReference type="Pfam" id="PF01936">
    <property type="entry name" value="NYN"/>
    <property type="match status" value="1"/>
</dbReference>
<evidence type="ECO:0000313" key="2">
    <source>
        <dbReference type="EMBL" id="URI10925.1"/>
    </source>
</evidence>
<dbReference type="Pfam" id="PF12872">
    <property type="entry name" value="OST-HTH"/>
    <property type="match status" value="1"/>
</dbReference>
<dbReference type="InterPro" id="IPR041966">
    <property type="entry name" value="LOTUS-like"/>
</dbReference>
<dbReference type="CDD" id="cd11297">
    <property type="entry name" value="PIN_LabA-like_N_1"/>
    <property type="match status" value="1"/>
</dbReference>
<dbReference type="InterPro" id="IPR025605">
    <property type="entry name" value="OST-HTH/LOTUS_dom"/>
</dbReference>
<feature type="domain" description="HTH OST-type" evidence="1">
    <location>
        <begin position="224"/>
        <end position="302"/>
    </location>
</feature>
<evidence type="ECO:0000259" key="1">
    <source>
        <dbReference type="PROSITE" id="PS51644"/>
    </source>
</evidence>
<keyword evidence="3" id="KW-1185">Reference proteome</keyword>
<dbReference type="PROSITE" id="PS51644">
    <property type="entry name" value="HTH_OST"/>
    <property type="match status" value="1"/>
</dbReference>
<protein>
    <submittedName>
        <fullName evidence="2">NYN domain-containing protein</fullName>
    </submittedName>
</protein>
<dbReference type="InterPro" id="IPR021139">
    <property type="entry name" value="NYN"/>
</dbReference>
<reference evidence="2" key="1">
    <citation type="submission" date="2022-05" db="EMBL/GenBank/DDBJ databases">
        <title>An RpoN-dependent PEP-CTERM gene is involved in floc formation of an Aquincola tertiaricarbonis strain.</title>
        <authorList>
            <person name="Qiu D."/>
            <person name="Xia M."/>
        </authorList>
    </citation>
    <scope>NUCLEOTIDE SEQUENCE</scope>
    <source>
        <strain evidence="2">RN12</strain>
    </source>
</reference>
<dbReference type="Proteomes" id="UP001056201">
    <property type="component" value="Chromosome 2"/>
</dbReference>
<evidence type="ECO:0000313" key="3">
    <source>
        <dbReference type="Proteomes" id="UP001056201"/>
    </source>
</evidence>
<dbReference type="CDD" id="cd10146">
    <property type="entry name" value="LabA_like_C"/>
    <property type="match status" value="1"/>
</dbReference>
<dbReference type="EMBL" id="CP097636">
    <property type="protein sequence ID" value="URI10925.1"/>
    <property type="molecule type" value="Genomic_DNA"/>
</dbReference>